<keyword evidence="1" id="KW-0472">Membrane</keyword>
<organism evidence="2 3">
    <name type="scientific">Desulfuromonas thiophila</name>
    <dbReference type="NCBI Taxonomy" id="57664"/>
    <lineage>
        <taxon>Bacteria</taxon>
        <taxon>Pseudomonadati</taxon>
        <taxon>Thermodesulfobacteriota</taxon>
        <taxon>Desulfuromonadia</taxon>
        <taxon>Desulfuromonadales</taxon>
        <taxon>Desulfuromonadaceae</taxon>
        <taxon>Desulfuromonas</taxon>
    </lineage>
</organism>
<feature type="transmembrane region" description="Helical" evidence="1">
    <location>
        <begin position="39"/>
        <end position="57"/>
    </location>
</feature>
<dbReference type="AlphaFoldDB" id="A0A1G6XMV1"/>
<protein>
    <submittedName>
        <fullName evidence="2">Uncharacterized protein</fullName>
    </submittedName>
</protein>
<name>A0A1G6XMV1_9BACT</name>
<keyword evidence="1" id="KW-1133">Transmembrane helix</keyword>
<dbReference type="RefSeq" id="WP_092075572.1">
    <property type="nucleotide sequence ID" value="NZ_FNAQ01000001.1"/>
</dbReference>
<evidence type="ECO:0000256" key="1">
    <source>
        <dbReference type="SAM" id="Phobius"/>
    </source>
</evidence>
<reference evidence="3" key="1">
    <citation type="submission" date="2016-10" db="EMBL/GenBank/DDBJ databases">
        <authorList>
            <person name="Varghese N."/>
            <person name="Submissions S."/>
        </authorList>
    </citation>
    <scope>NUCLEOTIDE SEQUENCE [LARGE SCALE GENOMIC DNA]</scope>
    <source>
        <strain evidence="3">DSM 8987</strain>
    </source>
</reference>
<dbReference type="EMBL" id="FNAQ01000001">
    <property type="protein sequence ID" value="SDD79490.1"/>
    <property type="molecule type" value="Genomic_DNA"/>
</dbReference>
<feature type="transmembrane region" description="Helical" evidence="1">
    <location>
        <begin position="110"/>
        <end position="126"/>
    </location>
</feature>
<feature type="transmembrane region" description="Helical" evidence="1">
    <location>
        <begin position="77"/>
        <end position="98"/>
    </location>
</feature>
<keyword evidence="3" id="KW-1185">Reference proteome</keyword>
<evidence type="ECO:0000313" key="2">
    <source>
        <dbReference type="EMBL" id="SDD79490.1"/>
    </source>
</evidence>
<dbReference type="Proteomes" id="UP000243205">
    <property type="component" value="Unassembled WGS sequence"/>
</dbReference>
<dbReference type="OrthoDB" id="5397017at2"/>
<keyword evidence="1" id="KW-0812">Transmembrane</keyword>
<feature type="transmembrane region" description="Helical" evidence="1">
    <location>
        <begin position="132"/>
        <end position="152"/>
    </location>
</feature>
<evidence type="ECO:0000313" key="3">
    <source>
        <dbReference type="Proteomes" id="UP000243205"/>
    </source>
</evidence>
<sequence>MATEEKNLSDRQDVLRQPRQRQARIQAHIDALHFLSRQGLLAMAVFFAISLVAVYFQDSNILAYASPKTRDLLGKPPSAGLINIALAVYSFSALILALARLSEQTERYRGWPHVGYLTVFYIFYAFDQALRVNAVAVIIAGSTILGLEYYSTWSYAREAIRREKAILRKLQQSSSPDGDLSSPSSTE</sequence>
<proteinExistence type="predicted"/>
<dbReference type="STRING" id="57664.SAMN05661003_101326"/>
<gene>
    <name evidence="2" type="ORF">SAMN05661003_101326</name>
</gene>
<accession>A0A1G6XMV1</accession>